<dbReference type="EMBL" id="RKLV01000004">
    <property type="protein sequence ID" value="MCX2818789.1"/>
    <property type="molecule type" value="Genomic_DNA"/>
</dbReference>
<dbReference type="AlphaFoldDB" id="A0A9Q4C4H3"/>
<dbReference type="InterPro" id="IPR036866">
    <property type="entry name" value="RibonucZ/Hydroxyglut_hydro"/>
</dbReference>
<evidence type="ECO:0000256" key="4">
    <source>
        <dbReference type="ARBA" id="ARBA00022833"/>
    </source>
</evidence>
<evidence type="ECO:0000313" key="6">
    <source>
        <dbReference type="EMBL" id="MCX2818789.1"/>
    </source>
</evidence>
<dbReference type="Pfam" id="PF00753">
    <property type="entry name" value="Lactamase_B"/>
    <property type="match status" value="1"/>
</dbReference>
<organism evidence="6 7">
    <name type="scientific">Halorutilus salinus</name>
    <dbReference type="NCBI Taxonomy" id="2487751"/>
    <lineage>
        <taxon>Archaea</taxon>
        <taxon>Methanobacteriati</taxon>
        <taxon>Methanobacteriota</taxon>
        <taxon>Stenosarchaea group</taxon>
        <taxon>Halobacteria</taxon>
        <taxon>Halorutilales</taxon>
        <taxon>Halorutilaceae</taxon>
        <taxon>Halorutilus</taxon>
    </lineage>
</organism>
<reference evidence="6" key="1">
    <citation type="submission" date="2022-09" db="EMBL/GenBank/DDBJ databases">
        <title>Haloadaptaus new haloarchaeum isolated from saline soil.</title>
        <authorList>
            <person name="Duran-Viseras A."/>
            <person name="Sanchez-Porro C."/>
            <person name="Ventosa A."/>
        </authorList>
    </citation>
    <scope>NUCLEOTIDE SEQUENCE</scope>
    <source>
        <strain evidence="6">F3-133</strain>
    </source>
</reference>
<dbReference type="SUPFAM" id="SSF56281">
    <property type="entry name" value="Metallo-hydrolase/oxidoreductase"/>
    <property type="match status" value="1"/>
</dbReference>
<evidence type="ECO:0000313" key="7">
    <source>
        <dbReference type="Proteomes" id="UP001149411"/>
    </source>
</evidence>
<protein>
    <submittedName>
        <fullName evidence="6">MBL fold metallo-hydrolase</fullName>
    </submittedName>
</protein>
<evidence type="ECO:0000259" key="5">
    <source>
        <dbReference type="SMART" id="SM00849"/>
    </source>
</evidence>
<dbReference type="SMART" id="SM00849">
    <property type="entry name" value="Lactamase_B"/>
    <property type="match status" value="1"/>
</dbReference>
<sequence>MRVTNLAEGSTEFTSNAFLVEPDVEGRSVLVDVGSDDTVLERLRDRGGIDTVVLTHTHGDHVGILDEVRDGFGVGTWGYDASSRYVDNPLAEGDTFEMGGAGFTVWHTPGHKGDHICLYSPETGVLFAGDLVFAGGSFGRTDLDEGDRATLVGSTEKVLENADGIDELHTGHGPSVYENARKHVEASLRNARGR</sequence>
<dbReference type="Gene3D" id="3.60.15.10">
    <property type="entry name" value="Ribonuclease Z/Hydroxyacylglutathione hydrolase-like"/>
    <property type="match status" value="1"/>
</dbReference>
<evidence type="ECO:0000256" key="3">
    <source>
        <dbReference type="ARBA" id="ARBA00022801"/>
    </source>
</evidence>
<feature type="domain" description="Metallo-beta-lactamase" evidence="5">
    <location>
        <begin position="14"/>
        <end position="172"/>
    </location>
</feature>
<comment type="caution">
    <text evidence="6">The sequence shown here is derived from an EMBL/GenBank/DDBJ whole genome shotgun (WGS) entry which is preliminary data.</text>
</comment>
<gene>
    <name evidence="6" type="ORF">EGH25_05420</name>
</gene>
<dbReference type="Proteomes" id="UP001149411">
    <property type="component" value="Unassembled WGS sequence"/>
</dbReference>
<keyword evidence="2" id="KW-0479">Metal-binding</keyword>
<dbReference type="PANTHER" id="PTHR46233">
    <property type="entry name" value="HYDROXYACYLGLUTATHIONE HYDROLASE GLOC"/>
    <property type="match status" value="1"/>
</dbReference>
<dbReference type="InterPro" id="IPR051453">
    <property type="entry name" value="MBL_Glyoxalase_II"/>
</dbReference>
<dbReference type="InterPro" id="IPR001279">
    <property type="entry name" value="Metallo-B-lactamas"/>
</dbReference>
<evidence type="ECO:0000256" key="1">
    <source>
        <dbReference type="ARBA" id="ARBA00001947"/>
    </source>
</evidence>
<keyword evidence="4" id="KW-0862">Zinc</keyword>
<dbReference type="GO" id="GO:0046872">
    <property type="term" value="F:metal ion binding"/>
    <property type="evidence" value="ECO:0007669"/>
    <property type="project" value="UniProtKB-KW"/>
</dbReference>
<dbReference type="PANTHER" id="PTHR46233:SF3">
    <property type="entry name" value="HYDROXYACYLGLUTATHIONE HYDROLASE GLOC"/>
    <property type="match status" value="1"/>
</dbReference>
<accession>A0A9Q4C4H3</accession>
<dbReference type="GO" id="GO:0016787">
    <property type="term" value="F:hydrolase activity"/>
    <property type="evidence" value="ECO:0007669"/>
    <property type="project" value="UniProtKB-KW"/>
</dbReference>
<dbReference type="RefSeq" id="WP_266086629.1">
    <property type="nucleotide sequence ID" value="NZ_RKLV01000004.1"/>
</dbReference>
<keyword evidence="3" id="KW-0378">Hydrolase</keyword>
<proteinExistence type="predicted"/>
<keyword evidence="7" id="KW-1185">Reference proteome</keyword>
<name>A0A9Q4C4H3_9EURY</name>
<dbReference type="CDD" id="cd06262">
    <property type="entry name" value="metallo-hydrolase-like_MBL-fold"/>
    <property type="match status" value="1"/>
</dbReference>
<comment type="cofactor">
    <cofactor evidence="1">
        <name>Zn(2+)</name>
        <dbReference type="ChEBI" id="CHEBI:29105"/>
    </cofactor>
</comment>
<evidence type="ECO:0000256" key="2">
    <source>
        <dbReference type="ARBA" id="ARBA00022723"/>
    </source>
</evidence>